<reference evidence="1" key="1">
    <citation type="journal article" date="2015" name="Nature">
        <title>Complex archaea that bridge the gap between prokaryotes and eukaryotes.</title>
        <authorList>
            <person name="Spang A."/>
            <person name="Saw J.H."/>
            <person name="Jorgensen S.L."/>
            <person name="Zaremba-Niedzwiedzka K."/>
            <person name="Martijn J."/>
            <person name="Lind A.E."/>
            <person name="van Eijk R."/>
            <person name="Schleper C."/>
            <person name="Guy L."/>
            <person name="Ettema T.J."/>
        </authorList>
    </citation>
    <scope>NUCLEOTIDE SEQUENCE</scope>
</reference>
<organism evidence="1">
    <name type="scientific">marine sediment metagenome</name>
    <dbReference type="NCBI Taxonomy" id="412755"/>
    <lineage>
        <taxon>unclassified sequences</taxon>
        <taxon>metagenomes</taxon>
        <taxon>ecological metagenomes</taxon>
    </lineage>
</organism>
<protein>
    <submittedName>
        <fullName evidence="1">Uncharacterized protein</fullName>
    </submittedName>
</protein>
<proteinExistence type="predicted"/>
<evidence type="ECO:0000313" key="1">
    <source>
        <dbReference type="EMBL" id="KKM15096.1"/>
    </source>
</evidence>
<comment type="caution">
    <text evidence="1">The sequence shown here is derived from an EMBL/GenBank/DDBJ whole genome shotgun (WGS) entry which is preliminary data.</text>
</comment>
<sequence length="140" mass="15543">MDLPFAEDIGHYWMTGSSPPDTWIDRAKKLIKEVKGVILAEGYGSMGDQAAYMLSFKINDDRYKVVFPVLRSRTGRQGAAKRQAATMLHHDIKAKCMVASVVGVRAAFFAYLMLPDGRMASELAAPELSQAFPSLLKQQF</sequence>
<gene>
    <name evidence="1" type="ORF">LCGC14_1699560</name>
</gene>
<dbReference type="EMBL" id="LAZR01014991">
    <property type="protein sequence ID" value="KKM15096.1"/>
    <property type="molecule type" value="Genomic_DNA"/>
</dbReference>
<accession>A0A0F9HI55</accession>
<dbReference type="AlphaFoldDB" id="A0A0F9HI55"/>
<name>A0A0F9HI55_9ZZZZ</name>